<dbReference type="Gene3D" id="1.10.1420.10">
    <property type="match status" value="1"/>
</dbReference>
<accession>A0ABV2ASJ4</accession>
<organism evidence="2 3">
    <name type="scientific">Bonamia ostreae</name>
    <dbReference type="NCBI Taxonomy" id="126728"/>
    <lineage>
        <taxon>Eukaryota</taxon>
        <taxon>Sar</taxon>
        <taxon>Rhizaria</taxon>
        <taxon>Endomyxa</taxon>
        <taxon>Ascetosporea</taxon>
        <taxon>Haplosporida</taxon>
        <taxon>Bonamia</taxon>
    </lineage>
</organism>
<gene>
    <name evidence="2" type="primary">MSH4_2</name>
    <name evidence="2" type="ORF">MHBO_004160</name>
</gene>
<dbReference type="InterPro" id="IPR007696">
    <property type="entry name" value="DNA_mismatch_repair_MutS_core"/>
</dbReference>
<keyword evidence="3" id="KW-1185">Reference proteome</keyword>
<proteinExistence type="predicted"/>
<dbReference type="Pfam" id="PF05192">
    <property type="entry name" value="MutS_III"/>
    <property type="match status" value="1"/>
</dbReference>
<feature type="non-terminal residue" evidence="2">
    <location>
        <position position="64"/>
    </location>
</feature>
<comment type="caution">
    <text evidence="2">The sequence shown here is derived from an EMBL/GenBank/DDBJ whole genome shotgun (WGS) entry which is preliminary data.</text>
</comment>
<protein>
    <submittedName>
        <fullName evidence="2">MutS protein msh4</fullName>
    </submittedName>
</protein>
<dbReference type="Proteomes" id="UP001439008">
    <property type="component" value="Unassembled WGS sequence"/>
</dbReference>
<dbReference type="SUPFAM" id="SSF48334">
    <property type="entry name" value="DNA repair protein MutS, domain III"/>
    <property type="match status" value="1"/>
</dbReference>
<dbReference type="EMBL" id="JBDODL010003311">
    <property type="protein sequence ID" value="MES1922641.1"/>
    <property type="molecule type" value="Genomic_DNA"/>
</dbReference>
<sequence length="64" mass="7208">MNKCKTRMGARLLRANLFQPLNDLRTLEARLEAVESLATEESLLSQIGEKTGELCDFDRIIATL</sequence>
<feature type="domain" description="DNA mismatch repair protein MutS core" evidence="1">
    <location>
        <begin position="1"/>
        <end position="63"/>
    </location>
</feature>
<reference evidence="2 3" key="1">
    <citation type="journal article" date="2024" name="BMC Biol.">
        <title>Comparative genomics of Ascetosporea gives new insight into the evolutionary basis for animal parasitism in Rhizaria.</title>
        <authorList>
            <person name="Hiltunen Thoren M."/>
            <person name="Onut-Brannstrom I."/>
            <person name="Alfjorden A."/>
            <person name="Peckova H."/>
            <person name="Swords F."/>
            <person name="Hooper C."/>
            <person name="Holzer A.S."/>
            <person name="Bass D."/>
            <person name="Burki F."/>
        </authorList>
    </citation>
    <scope>NUCLEOTIDE SEQUENCE [LARGE SCALE GENOMIC DNA]</scope>
    <source>
        <strain evidence="2">20-A016</strain>
    </source>
</reference>
<dbReference type="InterPro" id="IPR036187">
    <property type="entry name" value="DNA_mismatch_repair_MutS_sf"/>
</dbReference>
<evidence type="ECO:0000313" key="2">
    <source>
        <dbReference type="EMBL" id="MES1922641.1"/>
    </source>
</evidence>
<name>A0ABV2ASJ4_9EUKA</name>
<evidence type="ECO:0000259" key="1">
    <source>
        <dbReference type="Pfam" id="PF05192"/>
    </source>
</evidence>
<evidence type="ECO:0000313" key="3">
    <source>
        <dbReference type="Proteomes" id="UP001439008"/>
    </source>
</evidence>